<dbReference type="GO" id="GO:0003676">
    <property type="term" value="F:nucleic acid binding"/>
    <property type="evidence" value="ECO:0007669"/>
    <property type="project" value="InterPro"/>
</dbReference>
<organism evidence="1 2">
    <name type="scientific">Stieleria bergensis</name>
    <dbReference type="NCBI Taxonomy" id="2528025"/>
    <lineage>
        <taxon>Bacteria</taxon>
        <taxon>Pseudomonadati</taxon>
        <taxon>Planctomycetota</taxon>
        <taxon>Planctomycetia</taxon>
        <taxon>Pirellulales</taxon>
        <taxon>Pirellulaceae</taxon>
        <taxon>Stieleria</taxon>
    </lineage>
</organism>
<sequence>MEETKDGFTVVYTDAALNRVQKRVGNNGRLIKGTNGYRCVVTDEHGKVLHEQTNKKIQWANEAESFAHLKAVEWAAKNGVTKLLICTDNLNAAGAARKGKSKQKQYVFVRKAMAKEHGIDVQFTSVPGKNCLGSTGIGIC</sequence>
<dbReference type="RefSeq" id="WP_145271417.1">
    <property type="nucleotide sequence ID" value="NZ_CP036272.1"/>
</dbReference>
<gene>
    <name evidence="1" type="ORF">SV7mr_20050</name>
</gene>
<reference evidence="1 2" key="1">
    <citation type="submission" date="2019-02" db="EMBL/GenBank/DDBJ databases">
        <title>Deep-cultivation of Planctomycetes and their phenomic and genomic characterization uncovers novel biology.</title>
        <authorList>
            <person name="Wiegand S."/>
            <person name="Jogler M."/>
            <person name="Boedeker C."/>
            <person name="Pinto D."/>
            <person name="Vollmers J."/>
            <person name="Rivas-Marin E."/>
            <person name="Kohn T."/>
            <person name="Peeters S.H."/>
            <person name="Heuer A."/>
            <person name="Rast P."/>
            <person name="Oberbeckmann S."/>
            <person name="Bunk B."/>
            <person name="Jeske O."/>
            <person name="Meyerdierks A."/>
            <person name="Storesund J.E."/>
            <person name="Kallscheuer N."/>
            <person name="Luecker S."/>
            <person name="Lage O.M."/>
            <person name="Pohl T."/>
            <person name="Merkel B.J."/>
            <person name="Hornburger P."/>
            <person name="Mueller R.-W."/>
            <person name="Bruemmer F."/>
            <person name="Labrenz M."/>
            <person name="Spormann A.M."/>
            <person name="Op den Camp H."/>
            <person name="Overmann J."/>
            <person name="Amann R."/>
            <person name="Jetten M.S.M."/>
            <person name="Mascher T."/>
            <person name="Medema M.H."/>
            <person name="Devos D.P."/>
            <person name="Kaster A.-K."/>
            <person name="Ovreas L."/>
            <person name="Rohde M."/>
            <person name="Galperin M.Y."/>
            <person name="Jogler C."/>
        </authorList>
    </citation>
    <scope>NUCLEOTIDE SEQUENCE [LARGE SCALE GENOMIC DNA]</scope>
    <source>
        <strain evidence="1 2">SV_7m_r</strain>
    </source>
</reference>
<protein>
    <recommendedName>
        <fullName evidence="3">RNase H type-1 domain-containing protein</fullName>
    </recommendedName>
</protein>
<dbReference type="AlphaFoldDB" id="A0A517STP5"/>
<evidence type="ECO:0000313" key="1">
    <source>
        <dbReference type="EMBL" id="QDT59498.1"/>
    </source>
</evidence>
<dbReference type="InterPro" id="IPR012337">
    <property type="entry name" value="RNaseH-like_sf"/>
</dbReference>
<evidence type="ECO:0008006" key="3">
    <source>
        <dbReference type="Google" id="ProtNLM"/>
    </source>
</evidence>
<name>A0A517STP5_9BACT</name>
<keyword evidence="2" id="KW-1185">Reference proteome</keyword>
<dbReference type="Proteomes" id="UP000315003">
    <property type="component" value="Chromosome"/>
</dbReference>
<dbReference type="Gene3D" id="3.30.420.10">
    <property type="entry name" value="Ribonuclease H-like superfamily/Ribonuclease H"/>
    <property type="match status" value="1"/>
</dbReference>
<evidence type="ECO:0000313" key="2">
    <source>
        <dbReference type="Proteomes" id="UP000315003"/>
    </source>
</evidence>
<accession>A0A517STP5</accession>
<dbReference type="SUPFAM" id="SSF53098">
    <property type="entry name" value="Ribonuclease H-like"/>
    <property type="match status" value="1"/>
</dbReference>
<dbReference type="EMBL" id="CP036272">
    <property type="protein sequence ID" value="QDT59498.1"/>
    <property type="molecule type" value="Genomic_DNA"/>
</dbReference>
<dbReference type="InterPro" id="IPR036397">
    <property type="entry name" value="RNaseH_sf"/>
</dbReference>
<proteinExistence type="predicted"/>